<organism evidence="2">
    <name type="scientific">Brassica campestris</name>
    <name type="common">Field mustard</name>
    <dbReference type="NCBI Taxonomy" id="3711"/>
    <lineage>
        <taxon>Eukaryota</taxon>
        <taxon>Viridiplantae</taxon>
        <taxon>Streptophyta</taxon>
        <taxon>Embryophyta</taxon>
        <taxon>Tracheophyta</taxon>
        <taxon>Spermatophyta</taxon>
        <taxon>Magnoliopsida</taxon>
        <taxon>eudicotyledons</taxon>
        <taxon>Gunneridae</taxon>
        <taxon>Pentapetalae</taxon>
        <taxon>rosids</taxon>
        <taxon>malvids</taxon>
        <taxon>Brassicales</taxon>
        <taxon>Brassicaceae</taxon>
        <taxon>Brassiceae</taxon>
        <taxon>Brassica</taxon>
    </lineage>
</organism>
<sequence length="136" mass="14835">MRIDDNEGVSASSKHLVFAYYVTGHGFGHATRVVEVFLLTLSLSASFLSIQSPRLKIRKVLLDCGAVQADALTVDRLASLEKYVETAVVPRAEILKTEVEWLHSIKADFVVSDVVLVACRAAADAGIRSVCVTNFR</sequence>
<evidence type="ECO:0000256" key="1">
    <source>
        <dbReference type="SAM" id="Phobius"/>
    </source>
</evidence>
<accession>A0A3P6A794</accession>
<proteinExistence type="predicted"/>
<dbReference type="PANTHER" id="PTHR38134">
    <property type="entry name" value="SLR1395 PROTEIN"/>
    <property type="match status" value="1"/>
</dbReference>
<dbReference type="InterPro" id="IPR053205">
    <property type="entry name" value="GHMP_kinase_L-arabinokinase"/>
</dbReference>
<dbReference type="PANTHER" id="PTHR38134:SF2">
    <property type="entry name" value="GALACTOKINASE"/>
    <property type="match status" value="1"/>
</dbReference>
<dbReference type="AlphaFoldDB" id="A0A3P6A794"/>
<evidence type="ECO:0000313" key="2">
    <source>
        <dbReference type="EMBL" id="VDC83294.1"/>
    </source>
</evidence>
<evidence type="ECO:0008006" key="3">
    <source>
        <dbReference type="Google" id="ProtNLM"/>
    </source>
</evidence>
<name>A0A3P6A794_BRACM</name>
<dbReference type="EMBL" id="LR031572">
    <property type="protein sequence ID" value="VDC83294.1"/>
    <property type="molecule type" value="Genomic_DNA"/>
</dbReference>
<reference evidence="2" key="1">
    <citation type="submission" date="2018-11" db="EMBL/GenBank/DDBJ databases">
        <authorList>
            <consortium name="Genoscope - CEA"/>
            <person name="William W."/>
        </authorList>
    </citation>
    <scope>NUCLEOTIDE SEQUENCE</scope>
</reference>
<protein>
    <recommendedName>
        <fullName evidence="3">L-arabinokinase</fullName>
    </recommendedName>
</protein>
<keyword evidence="1" id="KW-0472">Membrane</keyword>
<gene>
    <name evidence="2" type="ORF">BRAA03T14512Z</name>
</gene>
<feature type="transmembrane region" description="Helical" evidence="1">
    <location>
        <begin position="30"/>
        <end position="50"/>
    </location>
</feature>
<keyword evidence="1" id="KW-0812">Transmembrane</keyword>
<keyword evidence="1" id="KW-1133">Transmembrane helix</keyword>